<sequence length="43" mass="4492">EQQGGSAPGTMRNRTLWEGPVADTPHPLGVVDGWGFGIPCRGS</sequence>
<reference evidence="2" key="1">
    <citation type="journal article" date="2014" name="Front. Microbiol.">
        <title>High frequency of phylogenetically diverse reductive dehalogenase-homologous genes in deep subseafloor sedimentary metagenomes.</title>
        <authorList>
            <person name="Kawai M."/>
            <person name="Futagami T."/>
            <person name="Toyoda A."/>
            <person name="Takaki Y."/>
            <person name="Nishi S."/>
            <person name="Hori S."/>
            <person name="Arai W."/>
            <person name="Tsubouchi T."/>
            <person name="Morono Y."/>
            <person name="Uchiyama I."/>
            <person name="Ito T."/>
            <person name="Fujiyama A."/>
            <person name="Inagaki F."/>
            <person name="Takami H."/>
        </authorList>
    </citation>
    <scope>NUCLEOTIDE SEQUENCE</scope>
    <source>
        <strain evidence="2">Expedition CK06-06</strain>
    </source>
</reference>
<proteinExistence type="predicted"/>
<feature type="non-terminal residue" evidence="2">
    <location>
        <position position="1"/>
    </location>
</feature>
<comment type="caution">
    <text evidence="2">The sequence shown here is derived from an EMBL/GenBank/DDBJ whole genome shotgun (WGS) entry which is preliminary data.</text>
</comment>
<evidence type="ECO:0000256" key="1">
    <source>
        <dbReference type="SAM" id="MobiDB-lite"/>
    </source>
</evidence>
<evidence type="ECO:0000313" key="2">
    <source>
        <dbReference type="EMBL" id="GAG49479.1"/>
    </source>
</evidence>
<dbReference type="EMBL" id="BARS01055845">
    <property type="protein sequence ID" value="GAG49479.1"/>
    <property type="molecule type" value="Genomic_DNA"/>
</dbReference>
<dbReference type="AlphaFoldDB" id="X0Y0Z8"/>
<protein>
    <submittedName>
        <fullName evidence="2">Uncharacterized protein</fullName>
    </submittedName>
</protein>
<name>X0Y0Z8_9ZZZZ</name>
<feature type="region of interest" description="Disordered" evidence="1">
    <location>
        <begin position="1"/>
        <end position="28"/>
    </location>
</feature>
<gene>
    <name evidence="2" type="ORF">S01H1_82390</name>
</gene>
<accession>X0Y0Z8</accession>
<organism evidence="2">
    <name type="scientific">marine sediment metagenome</name>
    <dbReference type="NCBI Taxonomy" id="412755"/>
    <lineage>
        <taxon>unclassified sequences</taxon>
        <taxon>metagenomes</taxon>
        <taxon>ecological metagenomes</taxon>
    </lineage>
</organism>